<evidence type="ECO:0000259" key="22">
    <source>
        <dbReference type="PROSITE" id="PS50113"/>
    </source>
</evidence>
<dbReference type="Gene3D" id="3.30.450.20">
    <property type="entry name" value="PAS domain"/>
    <property type="match status" value="4"/>
</dbReference>
<dbReference type="Gene3D" id="2.10.70.100">
    <property type="match status" value="1"/>
</dbReference>
<dbReference type="Proteomes" id="UP000623067">
    <property type="component" value="Unassembled WGS sequence"/>
</dbReference>
<protein>
    <recommendedName>
        <fullName evidence="3">histidine kinase</fullName>
        <ecNumber evidence="3">2.7.13.3</ecNumber>
    </recommendedName>
</protein>
<keyword evidence="6" id="KW-0600">Photoreceptor protein</keyword>
<dbReference type="Pfam" id="PF08447">
    <property type="entry name" value="PAS_3"/>
    <property type="match status" value="2"/>
</dbReference>
<gene>
    <name evidence="23" type="ORF">GCM10011380_05850</name>
</gene>
<dbReference type="InterPro" id="IPR052162">
    <property type="entry name" value="Sensor_kinase/Photoreceptor"/>
</dbReference>
<dbReference type="InterPro" id="IPR036890">
    <property type="entry name" value="HATPase_C_sf"/>
</dbReference>
<dbReference type="SUPFAM" id="SSF55785">
    <property type="entry name" value="PYP-like sensor domain (PAS domain)"/>
    <property type="match status" value="3"/>
</dbReference>
<evidence type="ECO:0000259" key="21">
    <source>
        <dbReference type="PROSITE" id="PS50112"/>
    </source>
</evidence>
<evidence type="ECO:0000256" key="4">
    <source>
        <dbReference type="ARBA" id="ARBA00022475"/>
    </source>
</evidence>
<evidence type="ECO:0000313" key="23">
    <source>
        <dbReference type="EMBL" id="GGB19120.1"/>
    </source>
</evidence>
<keyword evidence="8" id="KW-0716">Sensory transduction</keyword>
<evidence type="ECO:0000256" key="11">
    <source>
        <dbReference type="ARBA" id="ARBA00022679"/>
    </source>
</evidence>
<comment type="subcellular location">
    <subcellularLocation>
        <location evidence="2">Cell inner membrane</location>
        <topology evidence="2">Multi-pass membrane protein</topology>
    </subcellularLocation>
</comment>
<keyword evidence="11" id="KW-0808">Transferase</keyword>
<evidence type="ECO:0000256" key="16">
    <source>
        <dbReference type="ARBA" id="ARBA00022840"/>
    </source>
</evidence>
<dbReference type="GO" id="GO:0005886">
    <property type="term" value="C:plasma membrane"/>
    <property type="evidence" value="ECO:0007669"/>
    <property type="project" value="UniProtKB-SubCell"/>
</dbReference>
<evidence type="ECO:0000256" key="8">
    <source>
        <dbReference type="ARBA" id="ARBA00022606"/>
    </source>
</evidence>
<dbReference type="Pfam" id="PF07536">
    <property type="entry name" value="HWE_HK"/>
    <property type="match status" value="1"/>
</dbReference>
<evidence type="ECO:0000256" key="1">
    <source>
        <dbReference type="ARBA" id="ARBA00000085"/>
    </source>
</evidence>
<comment type="caution">
    <text evidence="23">The sequence shown here is derived from an EMBL/GenBank/DDBJ whole genome shotgun (WGS) entry which is preliminary data.</text>
</comment>
<keyword evidence="5" id="KW-0997">Cell inner membrane</keyword>
<keyword evidence="10" id="KW-0288">FMN</keyword>
<feature type="domain" description="PAC" evidence="22">
    <location>
        <begin position="386"/>
        <end position="439"/>
    </location>
</feature>
<dbReference type="PANTHER" id="PTHR43304">
    <property type="entry name" value="PHYTOCHROME-LIKE PROTEIN CPH1"/>
    <property type="match status" value="1"/>
</dbReference>
<dbReference type="InterPro" id="IPR000700">
    <property type="entry name" value="PAS-assoc_C"/>
</dbReference>
<dbReference type="InterPro" id="IPR001610">
    <property type="entry name" value="PAC"/>
</dbReference>
<dbReference type="AlphaFoldDB" id="A0A916SVS0"/>
<dbReference type="GO" id="GO:0005524">
    <property type="term" value="F:ATP binding"/>
    <property type="evidence" value="ECO:0007669"/>
    <property type="project" value="UniProtKB-KW"/>
</dbReference>
<reference evidence="23" key="2">
    <citation type="submission" date="2020-09" db="EMBL/GenBank/DDBJ databases">
        <authorList>
            <person name="Sun Q."/>
            <person name="Zhou Y."/>
        </authorList>
    </citation>
    <scope>NUCLEOTIDE SEQUENCE</scope>
    <source>
        <strain evidence="23">CGMCC 1.15330</strain>
    </source>
</reference>
<evidence type="ECO:0000256" key="14">
    <source>
        <dbReference type="ARBA" id="ARBA00022741"/>
    </source>
</evidence>
<evidence type="ECO:0000256" key="15">
    <source>
        <dbReference type="ARBA" id="ARBA00022777"/>
    </source>
</evidence>
<feature type="domain" description="PAC" evidence="22">
    <location>
        <begin position="515"/>
        <end position="567"/>
    </location>
</feature>
<keyword evidence="14" id="KW-0547">Nucleotide-binding</keyword>
<evidence type="ECO:0000256" key="19">
    <source>
        <dbReference type="ARBA" id="ARBA00023136"/>
    </source>
</evidence>
<evidence type="ECO:0000256" key="9">
    <source>
        <dbReference type="ARBA" id="ARBA00022630"/>
    </source>
</evidence>
<dbReference type="EC" id="2.7.13.3" evidence="3"/>
<evidence type="ECO:0000256" key="2">
    <source>
        <dbReference type="ARBA" id="ARBA00004429"/>
    </source>
</evidence>
<keyword evidence="24" id="KW-1185">Reference proteome</keyword>
<dbReference type="InterPro" id="IPR011102">
    <property type="entry name" value="Sig_transdc_His_kinase_HWE"/>
</dbReference>
<comment type="catalytic activity">
    <reaction evidence="1">
        <text>ATP + protein L-histidine = ADP + protein N-phospho-L-histidine.</text>
        <dbReference type="EC" id="2.7.13.3"/>
    </reaction>
</comment>
<evidence type="ECO:0000256" key="10">
    <source>
        <dbReference type="ARBA" id="ARBA00022643"/>
    </source>
</evidence>
<evidence type="ECO:0000256" key="13">
    <source>
        <dbReference type="ARBA" id="ARBA00022737"/>
    </source>
</evidence>
<proteinExistence type="predicted"/>
<dbReference type="RefSeq" id="WP_188657151.1">
    <property type="nucleotide sequence ID" value="NZ_BMIH01000001.1"/>
</dbReference>
<keyword evidence="16" id="KW-0067">ATP-binding</keyword>
<evidence type="ECO:0000256" key="18">
    <source>
        <dbReference type="ARBA" id="ARBA00022991"/>
    </source>
</evidence>
<evidence type="ECO:0000256" key="20">
    <source>
        <dbReference type="ARBA" id="ARBA00023170"/>
    </source>
</evidence>
<keyword evidence="7" id="KW-0597">Phosphoprotein</keyword>
<dbReference type="NCBIfam" id="TIGR00229">
    <property type="entry name" value="sensory_box"/>
    <property type="match status" value="2"/>
</dbReference>
<keyword evidence="4" id="KW-1003">Cell membrane</keyword>
<dbReference type="SMART" id="SM00091">
    <property type="entry name" value="PAS"/>
    <property type="match status" value="2"/>
</dbReference>
<dbReference type="Gene3D" id="3.30.565.10">
    <property type="entry name" value="Histidine kinase-like ATPase, C-terminal domain"/>
    <property type="match status" value="1"/>
</dbReference>
<keyword evidence="9" id="KW-0285">Flavoprotein</keyword>
<reference evidence="23" key="1">
    <citation type="journal article" date="2014" name="Int. J. Syst. Evol. Microbiol.">
        <title>Complete genome sequence of Corynebacterium casei LMG S-19264T (=DSM 44701T), isolated from a smear-ripened cheese.</title>
        <authorList>
            <consortium name="US DOE Joint Genome Institute (JGI-PGF)"/>
            <person name="Walter F."/>
            <person name="Albersmeier A."/>
            <person name="Kalinowski J."/>
            <person name="Ruckert C."/>
        </authorList>
    </citation>
    <scope>NUCLEOTIDE SEQUENCE</scope>
    <source>
        <strain evidence="23">CGMCC 1.15330</strain>
    </source>
</reference>
<dbReference type="InterPro" id="IPR013655">
    <property type="entry name" value="PAS_fold_3"/>
</dbReference>
<dbReference type="InterPro" id="IPR035965">
    <property type="entry name" value="PAS-like_dom_sf"/>
</dbReference>
<keyword evidence="20" id="KW-0675">Receptor</keyword>
<name>A0A916SVS0_9SPHN</name>
<dbReference type="PROSITE" id="PS50112">
    <property type="entry name" value="PAS"/>
    <property type="match status" value="2"/>
</dbReference>
<dbReference type="PANTHER" id="PTHR43304:SF1">
    <property type="entry name" value="PAC DOMAIN-CONTAINING PROTEIN"/>
    <property type="match status" value="1"/>
</dbReference>
<keyword evidence="19" id="KW-0472">Membrane</keyword>
<dbReference type="EMBL" id="BMIH01000001">
    <property type="protein sequence ID" value="GGB19120.1"/>
    <property type="molecule type" value="Genomic_DNA"/>
</dbReference>
<feature type="domain" description="PAS" evidence="21">
    <location>
        <begin position="309"/>
        <end position="384"/>
    </location>
</feature>
<keyword evidence="15" id="KW-0418">Kinase</keyword>
<dbReference type="GO" id="GO:0009881">
    <property type="term" value="F:photoreceptor activity"/>
    <property type="evidence" value="ECO:0007669"/>
    <property type="project" value="UniProtKB-KW"/>
</dbReference>
<dbReference type="CDD" id="cd00130">
    <property type="entry name" value="PAS"/>
    <property type="match status" value="2"/>
</dbReference>
<dbReference type="SMART" id="SM00086">
    <property type="entry name" value="PAC"/>
    <property type="match status" value="2"/>
</dbReference>
<evidence type="ECO:0000256" key="7">
    <source>
        <dbReference type="ARBA" id="ARBA00022553"/>
    </source>
</evidence>
<feature type="domain" description="PAS" evidence="21">
    <location>
        <begin position="440"/>
        <end position="512"/>
    </location>
</feature>
<accession>A0A916SVS0</accession>
<dbReference type="GO" id="GO:0004673">
    <property type="term" value="F:protein histidine kinase activity"/>
    <property type="evidence" value="ECO:0007669"/>
    <property type="project" value="UniProtKB-EC"/>
</dbReference>
<evidence type="ECO:0000313" key="24">
    <source>
        <dbReference type="Proteomes" id="UP000623067"/>
    </source>
</evidence>
<keyword evidence="17" id="KW-1133">Transmembrane helix</keyword>
<dbReference type="FunFam" id="2.10.70.100:FF:000001">
    <property type="entry name" value="Sensory transduction histidine kinase"/>
    <property type="match status" value="1"/>
</dbReference>
<organism evidence="23 24">
    <name type="scientific">Sphingomonas metalli</name>
    <dbReference type="NCBI Taxonomy" id="1779358"/>
    <lineage>
        <taxon>Bacteria</taxon>
        <taxon>Pseudomonadati</taxon>
        <taxon>Pseudomonadota</taxon>
        <taxon>Alphaproteobacteria</taxon>
        <taxon>Sphingomonadales</taxon>
        <taxon>Sphingomonadaceae</taxon>
        <taxon>Sphingomonas</taxon>
    </lineage>
</organism>
<dbReference type="PROSITE" id="PS50113">
    <property type="entry name" value="PAC"/>
    <property type="match status" value="2"/>
</dbReference>
<dbReference type="SMART" id="SM00911">
    <property type="entry name" value="HWE_HK"/>
    <property type="match status" value="1"/>
</dbReference>
<evidence type="ECO:0000256" key="6">
    <source>
        <dbReference type="ARBA" id="ARBA00022543"/>
    </source>
</evidence>
<keyword evidence="13" id="KW-0677">Repeat</keyword>
<evidence type="ECO:0000256" key="17">
    <source>
        <dbReference type="ARBA" id="ARBA00022989"/>
    </source>
</evidence>
<sequence length="772" mass="85529">MAERATRQDQIDREAMPGDAAAPLERGSLALMMRHPLPMALFWGAGRHPICNPALTSLLGDDGAASSGPQAGAGWPETLAIAMARLEDAQAGEPVIIEGVYLPVMRADGREDAWFTLTLSPVSDAVDGPAPGVLMTLFETTDQVAPSEAQDRRPTRTDLERQVRERTAELKRSRDLLRATMDSSPDMIQVFEAIRDGTGEIVDFHWVLNNHTSASRFGEVRGESLLQRNPGVVVEGIFDTFKRVVETGVSDQAERHYVHEQFDGWFLQSVVRLGDGVATTTKDITEAKAAQAALLLLQDEVARARLQESEERLRQFGEASQDILWIRDAETLQWRYLTPAFETIYGLKREEMLAQNDYRTWLELILPEDRAVVGDALRRLRQGEHVTFDYRIRRASDGSIRWLRNTDFPIRDAGGRITRIGGIGRDVTDAKIAQDALEQSEERLRSAIEVGRLGLWDWNVETGDVHWSDEHFRMEGYAVDEIRPSFEAWAARVHPDDRAGSEAALAKAMASGGEYVREFRVVHPDGSVHWLHGRGRFSYDAAGKPVRMIGAMIDITDRREWEERQKVLIAELQHRTRNLLGVVHSMTAKTGEASRDLADFRARFDDRLEALARVQGLLSRLGDTDRVAFDALLSSELTAMDGAADRVTLSGPIGIRLRSSTVQTLALALHELATNAVKYGALGQPGAHLAIRWWMARPSDGDRPWLHIEWRESGVAMGPADAAPHGSGQGRELIEEALPYQLGATTRFELGADGVVCTIAIPVSASNQAGEG</sequence>
<evidence type="ECO:0000256" key="12">
    <source>
        <dbReference type="ARBA" id="ARBA00022692"/>
    </source>
</evidence>
<keyword evidence="12" id="KW-0812">Transmembrane</keyword>
<dbReference type="InterPro" id="IPR000014">
    <property type="entry name" value="PAS"/>
</dbReference>
<keyword evidence="18" id="KW-0157">Chromophore</keyword>
<evidence type="ECO:0000256" key="3">
    <source>
        <dbReference type="ARBA" id="ARBA00012438"/>
    </source>
</evidence>
<evidence type="ECO:0000256" key="5">
    <source>
        <dbReference type="ARBA" id="ARBA00022519"/>
    </source>
</evidence>